<sequence>MSDVTVAASLSSTHSKIRSVAMPAAGERADQAPVDHHSRWGVVALCVKLIMIAGFLAITSFDFWDRVGNLVANGRFTTLTSFLAIWGLAMVALLFASFQPRLVTRLLWAVPLALSSAAAWLYFKASNADLSVFDILSLWASRNSVGEAASFYDRLIWPAAAIMAFGVASLSIPPAAKGARLSRWMGRMAWLPMLPILIIAAVVYAKDGGGSSGMPKQFAPLALSAMAAERIMTQGAPERRSVAWNATTQNRPRDIVMIIDESVRGDFVDLTPGNSHTPRIAALAGKFVNFGPAVSGGDCSVYSNAILRLAASRRDLAHSVNTNPTIWQYAKKAGYRTVYIDAQSTAKAVVVLGNTNFMTAREKHDIDRTYLIDDVAMDHADLRLIEILRGELAGSQPVFIYANKNGAHFPYDWSYPPSEAVYGPTVASAGQDTVATRIASYRNAIRWSVDYFMQELFERADLSNTAMLYTSDHGQLLKVGESTHCTIFNPDPRVGLVPLMAYAADQALRARFAAGAAANRGKASHFQIVPTVLELMGYSPADIASEYDESLFAATSHPAQFTSGDIFGLFSESMHWNPLDLSLDYLEPDAKTLVPGKLPAQASTLTAGTSR</sequence>
<name>A0ABZ0VT59_9HYPH</name>
<evidence type="ECO:0000259" key="2">
    <source>
        <dbReference type="Pfam" id="PF00884"/>
    </source>
</evidence>
<dbReference type="EMBL" id="CP139858">
    <property type="protein sequence ID" value="WQC00374.1"/>
    <property type="molecule type" value="Genomic_DNA"/>
</dbReference>
<dbReference type="PANTHER" id="PTHR30443">
    <property type="entry name" value="INNER MEMBRANE PROTEIN"/>
    <property type="match status" value="1"/>
</dbReference>
<dbReference type="PANTHER" id="PTHR30443:SF2">
    <property type="entry name" value="PHOSPHOETHANOLAMINE TRANSFERASE EPTC"/>
    <property type="match status" value="1"/>
</dbReference>
<accession>A0ABZ0VT59</accession>
<feature type="transmembrane region" description="Helical" evidence="1">
    <location>
        <begin position="102"/>
        <end position="123"/>
    </location>
</feature>
<feature type="transmembrane region" description="Helical" evidence="1">
    <location>
        <begin position="40"/>
        <end position="64"/>
    </location>
</feature>
<dbReference type="SUPFAM" id="SSF53649">
    <property type="entry name" value="Alkaline phosphatase-like"/>
    <property type="match status" value="1"/>
</dbReference>
<dbReference type="InterPro" id="IPR017850">
    <property type="entry name" value="Alkaline_phosphatase_core_sf"/>
</dbReference>
<feature type="transmembrane region" description="Helical" evidence="1">
    <location>
        <begin position="155"/>
        <end position="176"/>
    </location>
</feature>
<dbReference type="Gene3D" id="3.40.720.10">
    <property type="entry name" value="Alkaline Phosphatase, subunit A"/>
    <property type="match status" value="1"/>
</dbReference>
<dbReference type="Proteomes" id="UP001322481">
    <property type="component" value="Chromosome"/>
</dbReference>
<reference evidence="3 4" key="1">
    <citation type="submission" date="2023-11" db="EMBL/GenBank/DDBJ databases">
        <authorList>
            <person name="Panchal A.K."/>
            <person name="Meaney J.S."/>
            <person name="Karas B.J."/>
            <person name="diCenzo G.C."/>
        </authorList>
    </citation>
    <scope>NUCLEOTIDE SEQUENCE [LARGE SCALE GENOMIC DNA]</scope>
    <source>
        <strain evidence="3 4">NZP2235</strain>
    </source>
</reference>
<organism evidence="3 4">
    <name type="scientific">Mesorhizobium huakuii</name>
    <dbReference type="NCBI Taxonomy" id="28104"/>
    <lineage>
        <taxon>Bacteria</taxon>
        <taxon>Pseudomonadati</taxon>
        <taxon>Pseudomonadota</taxon>
        <taxon>Alphaproteobacteria</taxon>
        <taxon>Hyphomicrobiales</taxon>
        <taxon>Phyllobacteriaceae</taxon>
        <taxon>Mesorhizobium</taxon>
    </lineage>
</organism>
<feature type="transmembrane region" description="Helical" evidence="1">
    <location>
        <begin position="188"/>
        <end position="205"/>
    </location>
</feature>
<evidence type="ECO:0000256" key="1">
    <source>
        <dbReference type="SAM" id="Phobius"/>
    </source>
</evidence>
<evidence type="ECO:0000313" key="3">
    <source>
        <dbReference type="EMBL" id="WQC00374.1"/>
    </source>
</evidence>
<feature type="domain" description="Sulfatase N-terminal" evidence="2">
    <location>
        <begin position="254"/>
        <end position="538"/>
    </location>
</feature>
<dbReference type="RefSeq" id="WP_322415174.1">
    <property type="nucleotide sequence ID" value="NZ_CP139858.1"/>
</dbReference>
<gene>
    <name evidence="3" type="ORF">U0R22_004577</name>
</gene>
<dbReference type="Pfam" id="PF00884">
    <property type="entry name" value="Sulfatase"/>
    <property type="match status" value="1"/>
</dbReference>
<keyword evidence="1" id="KW-1133">Transmembrane helix</keyword>
<dbReference type="InterPro" id="IPR040423">
    <property type="entry name" value="PEA_transferase"/>
</dbReference>
<proteinExistence type="predicted"/>
<evidence type="ECO:0000313" key="4">
    <source>
        <dbReference type="Proteomes" id="UP001322481"/>
    </source>
</evidence>
<keyword evidence="1" id="KW-0472">Membrane</keyword>
<protein>
    <submittedName>
        <fullName evidence="3">Sulfatase-like hydrolase/transferase</fullName>
    </submittedName>
</protein>
<keyword evidence="1" id="KW-0812">Transmembrane</keyword>
<keyword evidence="4" id="KW-1185">Reference proteome</keyword>
<dbReference type="InterPro" id="IPR000917">
    <property type="entry name" value="Sulfatase_N"/>
</dbReference>
<feature type="transmembrane region" description="Helical" evidence="1">
    <location>
        <begin position="76"/>
        <end position="95"/>
    </location>
</feature>